<dbReference type="EMBL" id="WIXE01015061">
    <property type="protein sequence ID" value="KAK5973789.1"/>
    <property type="molecule type" value="Genomic_DNA"/>
</dbReference>
<evidence type="ECO:0000313" key="9">
    <source>
        <dbReference type="EMBL" id="KAK5973789.1"/>
    </source>
</evidence>
<keyword evidence="5" id="KW-0812">Transmembrane</keyword>
<evidence type="ECO:0000256" key="1">
    <source>
        <dbReference type="ARBA" id="ARBA00004167"/>
    </source>
</evidence>
<dbReference type="EC" id="2.4.1.-" evidence="8"/>
<comment type="subcellular location">
    <subcellularLocation>
        <location evidence="1">Membrane</location>
        <topology evidence="1">Single-pass membrane protein</topology>
    </subcellularLocation>
</comment>
<comment type="caution">
    <text evidence="9">The sequence shown here is derived from an EMBL/GenBank/DDBJ whole genome shotgun (WGS) entry which is preliminary data.</text>
</comment>
<protein>
    <recommendedName>
        <fullName evidence="8">Glycosyltransferase family 92 protein</fullName>
        <ecNumber evidence="8">2.4.1.-</ecNumber>
    </recommendedName>
</protein>
<evidence type="ECO:0000256" key="5">
    <source>
        <dbReference type="ARBA" id="ARBA00022692"/>
    </source>
</evidence>
<gene>
    <name evidence="9" type="ORF">GCK32_001045</name>
</gene>
<dbReference type="PANTHER" id="PTHR21461:SF2">
    <property type="entry name" value="GLYCOSYLTRANSFERASE FAMILY 92 PROTEIN"/>
    <property type="match status" value="1"/>
</dbReference>
<keyword evidence="10" id="KW-1185">Reference proteome</keyword>
<comment type="similarity">
    <text evidence="2 8">Belongs to the glycosyltransferase 92 family.</text>
</comment>
<dbReference type="AlphaFoldDB" id="A0AAN8J181"/>
<reference evidence="9 10" key="1">
    <citation type="submission" date="2019-10" db="EMBL/GenBank/DDBJ databases">
        <title>Assembly and Annotation for the nematode Trichostrongylus colubriformis.</title>
        <authorList>
            <person name="Martin J."/>
        </authorList>
    </citation>
    <scope>NUCLEOTIDE SEQUENCE [LARGE SCALE GENOMIC DNA]</scope>
    <source>
        <strain evidence="9">G859</strain>
        <tissue evidence="9">Whole worm</tissue>
    </source>
</reference>
<evidence type="ECO:0000313" key="10">
    <source>
        <dbReference type="Proteomes" id="UP001331761"/>
    </source>
</evidence>
<evidence type="ECO:0000256" key="2">
    <source>
        <dbReference type="ARBA" id="ARBA00007647"/>
    </source>
</evidence>
<dbReference type="GO" id="GO:0016757">
    <property type="term" value="F:glycosyltransferase activity"/>
    <property type="evidence" value="ECO:0007669"/>
    <property type="project" value="UniProtKB-UniRule"/>
</dbReference>
<evidence type="ECO:0000256" key="6">
    <source>
        <dbReference type="ARBA" id="ARBA00022989"/>
    </source>
</evidence>
<dbReference type="InterPro" id="IPR008166">
    <property type="entry name" value="Glyco_transf_92"/>
</dbReference>
<dbReference type="PANTHER" id="PTHR21461">
    <property type="entry name" value="GLYCOSYLTRANSFERASE FAMILY 92 PROTEIN"/>
    <property type="match status" value="1"/>
</dbReference>
<evidence type="ECO:0000256" key="3">
    <source>
        <dbReference type="ARBA" id="ARBA00022676"/>
    </source>
</evidence>
<dbReference type="Proteomes" id="UP001331761">
    <property type="component" value="Unassembled WGS sequence"/>
</dbReference>
<dbReference type="Pfam" id="PF01697">
    <property type="entry name" value="Glyco_transf_92"/>
    <property type="match status" value="1"/>
</dbReference>
<evidence type="ECO:0000256" key="4">
    <source>
        <dbReference type="ARBA" id="ARBA00022679"/>
    </source>
</evidence>
<keyword evidence="4 8" id="KW-0808">Transferase</keyword>
<accession>A0AAN8J181</accession>
<organism evidence="9 10">
    <name type="scientific">Trichostrongylus colubriformis</name>
    <name type="common">Black scour worm</name>
    <dbReference type="NCBI Taxonomy" id="6319"/>
    <lineage>
        <taxon>Eukaryota</taxon>
        <taxon>Metazoa</taxon>
        <taxon>Ecdysozoa</taxon>
        <taxon>Nematoda</taxon>
        <taxon>Chromadorea</taxon>
        <taxon>Rhabditida</taxon>
        <taxon>Rhabditina</taxon>
        <taxon>Rhabditomorpha</taxon>
        <taxon>Strongyloidea</taxon>
        <taxon>Trichostrongylidae</taxon>
        <taxon>Trichostrongylus</taxon>
    </lineage>
</organism>
<evidence type="ECO:0000256" key="8">
    <source>
        <dbReference type="RuleBase" id="RU366017"/>
    </source>
</evidence>
<keyword evidence="3 8" id="KW-0328">Glycosyltransferase</keyword>
<dbReference type="GO" id="GO:0005737">
    <property type="term" value="C:cytoplasm"/>
    <property type="evidence" value="ECO:0007669"/>
    <property type="project" value="TreeGrafter"/>
</dbReference>
<keyword evidence="6" id="KW-1133">Transmembrane helix</keyword>
<dbReference type="GO" id="GO:0016020">
    <property type="term" value="C:membrane"/>
    <property type="evidence" value="ECO:0007669"/>
    <property type="project" value="UniProtKB-SubCell"/>
</dbReference>
<keyword evidence="7" id="KW-0472">Membrane</keyword>
<evidence type="ECO:0000256" key="7">
    <source>
        <dbReference type="ARBA" id="ARBA00023136"/>
    </source>
</evidence>
<proteinExistence type="inferred from homology"/>
<sequence length="332" mass="39027">MVYCRYFDKFRSEIGVAFKSVVLPQFNVHCALRNGTAFMSLTEAPTGTYEYPVPVIDRTHGEHDHFFSVCVAPIYGKEPKWLQLAELFEHYKLQGASHFYVYTKYIDEYSRVLLDDYTRTGEAESVILHDRFRRGDVSWQAVQLQECLLRARHHSKWVAFTDLDERLTMTEYNGTIENYLRNISDPKIGGIQFRQRWILKNESLPVRYKDDEQVAKWMPTQRYHNTSQVGPPGHTAKCIVDPEKVLVMSVHHVHQFFDNYILHRLNPEEGVVRHYRDVNSGEFGKLWLPMVEKMGNFSMTDYPKIYHDPLLKNVQDRIRFVYGGSTNNMTMK</sequence>
<name>A0AAN8J181_TRICO</name>